<dbReference type="SUPFAM" id="SSF47413">
    <property type="entry name" value="lambda repressor-like DNA-binding domains"/>
    <property type="match status" value="1"/>
</dbReference>
<dbReference type="RefSeq" id="WP_328014540.1">
    <property type="nucleotide sequence ID" value="NZ_JARTFS010000001.1"/>
</dbReference>
<gene>
    <name evidence="2" type="ORF">P9271_00400</name>
</gene>
<keyword evidence="3" id="KW-1185">Reference proteome</keyword>
<dbReference type="PANTHER" id="PTHR37301">
    <property type="entry name" value="DNA-BINDING PROTEIN-RELATED"/>
    <property type="match status" value="1"/>
</dbReference>
<evidence type="ECO:0000259" key="1">
    <source>
        <dbReference type="PROSITE" id="PS50943"/>
    </source>
</evidence>
<reference evidence="2 3" key="1">
    <citation type="submission" date="2023-03" db="EMBL/GenBank/DDBJ databases">
        <title>Bacillus Genome Sequencing.</title>
        <authorList>
            <person name="Dunlap C."/>
        </authorList>
    </citation>
    <scope>NUCLEOTIDE SEQUENCE [LARGE SCALE GENOMIC DNA]</scope>
    <source>
        <strain evidence="2 3">NRS-1717</strain>
    </source>
</reference>
<proteinExistence type="predicted"/>
<name>A0ABU6NUB3_9BACI</name>
<comment type="caution">
    <text evidence="2">The sequence shown here is derived from an EMBL/GenBank/DDBJ whole genome shotgun (WGS) entry which is preliminary data.</text>
</comment>
<dbReference type="EMBL" id="JARTFS010000001">
    <property type="protein sequence ID" value="MED4399819.1"/>
    <property type="molecule type" value="Genomic_DNA"/>
</dbReference>
<dbReference type="CDD" id="cd00093">
    <property type="entry name" value="HTH_XRE"/>
    <property type="match status" value="1"/>
</dbReference>
<evidence type="ECO:0000313" key="3">
    <source>
        <dbReference type="Proteomes" id="UP001342826"/>
    </source>
</evidence>
<organism evidence="2 3">
    <name type="scientific">Metabacillus fastidiosus</name>
    <dbReference type="NCBI Taxonomy" id="1458"/>
    <lineage>
        <taxon>Bacteria</taxon>
        <taxon>Bacillati</taxon>
        <taxon>Bacillota</taxon>
        <taxon>Bacilli</taxon>
        <taxon>Bacillales</taxon>
        <taxon>Bacillaceae</taxon>
        <taxon>Metabacillus</taxon>
    </lineage>
</organism>
<dbReference type="Pfam" id="PF13443">
    <property type="entry name" value="HTH_26"/>
    <property type="match status" value="1"/>
</dbReference>
<protein>
    <submittedName>
        <fullName evidence="2">Helix-turn-helix transcriptional regulator</fullName>
    </submittedName>
</protein>
<dbReference type="InterPro" id="IPR010982">
    <property type="entry name" value="Lambda_DNA-bd_dom_sf"/>
</dbReference>
<dbReference type="PROSITE" id="PS50943">
    <property type="entry name" value="HTH_CROC1"/>
    <property type="match status" value="1"/>
</dbReference>
<dbReference type="PANTHER" id="PTHR37301:SF1">
    <property type="entry name" value="DNA-BINDING PROTEIN"/>
    <property type="match status" value="1"/>
</dbReference>
<dbReference type="Proteomes" id="UP001342826">
    <property type="component" value="Unassembled WGS sequence"/>
</dbReference>
<accession>A0ABU6NUB3</accession>
<dbReference type="SMART" id="SM00530">
    <property type="entry name" value="HTH_XRE"/>
    <property type="match status" value="1"/>
</dbReference>
<feature type="domain" description="HTH cro/C1-type" evidence="1">
    <location>
        <begin position="7"/>
        <end position="62"/>
    </location>
</feature>
<evidence type="ECO:0000313" key="2">
    <source>
        <dbReference type="EMBL" id="MED4399819.1"/>
    </source>
</evidence>
<dbReference type="Gene3D" id="1.10.260.40">
    <property type="entry name" value="lambda repressor-like DNA-binding domains"/>
    <property type="match status" value="1"/>
</dbReference>
<dbReference type="InterPro" id="IPR001387">
    <property type="entry name" value="Cro/C1-type_HTH"/>
</dbReference>
<sequence length="70" mass="7802">MHITINLLSLMAQKNITPKQVSEKTGLSIYTINAIMNGQKTQLKFQTIASLCEHLECDIGDLLVLEKEVS</sequence>